<reference evidence="2 3" key="1">
    <citation type="submission" date="2020-09" db="EMBL/GenBank/DDBJ databases">
        <title>Marinomonas sp. nov., isolated from the cysticercosis algae of Qingdao, China.</title>
        <authorList>
            <person name="Sun X."/>
        </authorList>
    </citation>
    <scope>NUCLEOTIDE SEQUENCE [LARGE SCALE GENOMIC DNA]</scope>
    <source>
        <strain evidence="2 3">SM2066</strain>
    </source>
</reference>
<feature type="compositionally biased region" description="Polar residues" evidence="1">
    <location>
        <begin position="99"/>
        <end position="109"/>
    </location>
</feature>
<comment type="caution">
    <text evidence="2">The sequence shown here is derived from an EMBL/GenBank/DDBJ whole genome shotgun (WGS) entry which is preliminary data.</text>
</comment>
<name>A0ABR8NY79_9GAMM</name>
<dbReference type="Proteomes" id="UP000604161">
    <property type="component" value="Unassembled WGS sequence"/>
</dbReference>
<evidence type="ECO:0000313" key="2">
    <source>
        <dbReference type="EMBL" id="MBD5769447.1"/>
    </source>
</evidence>
<dbReference type="EMBL" id="JACYFC010000001">
    <property type="protein sequence ID" value="MBD5769447.1"/>
    <property type="molecule type" value="Genomic_DNA"/>
</dbReference>
<accession>A0ABR8NY79</accession>
<sequence>MLFFNKNQKIIKRKRSEGQRIAREYRKSLDLFISQTTTYAKSHPLQIGCVLALGIFTTQRLNKKSLIPLARNLSFLARPVMEAIQAQSEKPANNDKTDSPFSPNSDTIK</sequence>
<evidence type="ECO:0000313" key="3">
    <source>
        <dbReference type="Proteomes" id="UP000604161"/>
    </source>
</evidence>
<proteinExistence type="predicted"/>
<feature type="region of interest" description="Disordered" evidence="1">
    <location>
        <begin position="86"/>
        <end position="109"/>
    </location>
</feature>
<evidence type="ECO:0000256" key="1">
    <source>
        <dbReference type="SAM" id="MobiDB-lite"/>
    </source>
</evidence>
<gene>
    <name evidence="2" type="ORF">IF202_00140</name>
</gene>
<dbReference type="RefSeq" id="WP_191592850.1">
    <property type="nucleotide sequence ID" value="NZ_JACYFC010000001.1"/>
</dbReference>
<keyword evidence="3" id="KW-1185">Reference proteome</keyword>
<organism evidence="2 3">
    <name type="scientific">Marinomonas colpomeniae</name>
    <dbReference type="NCBI Taxonomy" id="2774408"/>
    <lineage>
        <taxon>Bacteria</taxon>
        <taxon>Pseudomonadati</taxon>
        <taxon>Pseudomonadota</taxon>
        <taxon>Gammaproteobacteria</taxon>
        <taxon>Oceanospirillales</taxon>
        <taxon>Oceanospirillaceae</taxon>
        <taxon>Marinomonas</taxon>
    </lineage>
</organism>
<evidence type="ECO:0008006" key="4">
    <source>
        <dbReference type="Google" id="ProtNLM"/>
    </source>
</evidence>
<protein>
    <recommendedName>
        <fullName evidence="4">YqjK-like protein</fullName>
    </recommendedName>
</protein>